<feature type="region of interest" description="Disordered" evidence="6">
    <location>
        <begin position="1"/>
        <end position="33"/>
    </location>
</feature>
<evidence type="ECO:0000256" key="1">
    <source>
        <dbReference type="ARBA" id="ARBA00005429"/>
    </source>
</evidence>
<evidence type="ECO:0000256" key="6">
    <source>
        <dbReference type="SAM" id="MobiDB-lite"/>
    </source>
</evidence>
<evidence type="ECO:0000256" key="4">
    <source>
        <dbReference type="ARBA" id="ARBA00023134"/>
    </source>
</evidence>
<dbReference type="InterPro" id="IPR030385">
    <property type="entry name" value="G_IRG_dom"/>
</dbReference>
<feature type="coiled-coil region" evidence="5">
    <location>
        <begin position="654"/>
        <end position="808"/>
    </location>
</feature>
<keyword evidence="5" id="KW-0175">Coiled coil</keyword>
<proteinExistence type="inferred from homology"/>
<keyword evidence="4" id="KW-0342">GTP-binding</keyword>
<dbReference type="InterPro" id="IPR027417">
    <property type="entry name" value="P-loop_NTPase"/>
</dbReference>
<dbReference type="EMBL" id="MU250550">
    <property type="protein sequence ID" value="KAG7442625.1"/>
    <property type="molecule type" value="Genomic_DNA"/>
</dbReference>
<feature type="compositionally biased region" description="Polar residues" evidence="6">
    <location>
        <begin position="464"/>
        <end position="473"/>
    </location>
</feature>
<dbReference type="PANTHER" id="PTHR32341:SF10">
    <property type="entry name" value="INTERFERON-INDUCIBLE GTPASE 5"/>
    <property type="match status" value="1"/>
</dbReference>
<feature type="compositionally biased region" description="Basic and acidic residues" evidence="6">
    <location>
        <begin position="24"/>
        <end position="33"/>
    </location>
</feature>
<dbReference type="PROSITE" id="PS51716">
    <property type="entry name" value="G_IRG"/>
    <property type="match status" value="2"/>
</dbReference>
<evidence type="ECO:0000313" key="9">
    <source>
        <dbReference type="Proteomes" id="UP000812287"/>
    </source>
</evidence>
<reference evidence="8" key="1">
    <citation type="submission" date="2020-11" db="EMBL/GenBank/DDBJ databases">
        <title>Adaptations for nitrogen fixation in a non-lichenized fungal sporocarp promotes dispersal by wood-feeding termites.</title>
        <authorList>
            <consortium name="DOE Joint Genome Institute"/>
            <person name="Koch R.A."/>
            <person name="Yoon G."/>
            <person name="Arayal U."/>
            <person name="Lail K."/>
            <person name="Amirebrahimi M."/>
            <person name="Labutti K."/>
            <person name="Lipzen A."/>
            <person name="Riley R."/>
            <person name="Barry K."/>
            <person name="Henrissat B."/>
            <person name="Grigoriev I.V."/>
            <person name="Herr J.R."/>
            <person name="Aime M.C."/>
        </authorList>
    </citation>
    <scope>NUCLEOTIDE SEQUENCE</scope>
    <source>
        <strain evidence="8">MCA 3950</strain>
    </source>
</reference>
<dbReference type="InterPro" id="IPR007743">
    <property type="entry name" value="Immunity-related_GTPase-like"/>
</dbReference>
<dbReference type="InterPro" id="IPR051515">
    <property type="entry name" value="IRG"/>
</dbReference>
<dbReference type="GeneID" id="66106705"/>
<dbReference type="AlphaFoldDB" id="A0A9P8AP65"/>
<dbReference type="GO" id="GO:0016020">
    <property type="term" value="C:membrane"/>
    <property type="evidence" value="ECO:0007669"/>
    <property type="project" value="InterPro"/>
</dbReference>
<gene>
    <name evidence="8" type="ORF">BT62DRAFT_922556</name>
</gene>
<dbReference type="GO" id="GO:0016787">
    <property type="term" value="F:hydrolase activity"/>
    <property type="evidence" value="ECO:0007669"/>
    <property type="project" value="UniProtKB-KW"/>
</dbReference>
<accession>A0A9P8AP65</accession>
<evidence type="ECO:0000313" key="8">
    <source>
        <dbReference type="EMBL" id="KAG7442625.1"/>
    </source>
</evidence>
<dbReference type="SUPFAM" id="SSF52540">
    <property type="entry name" value="P-loop containing nucleoside triphosphate hydrolases"/>
    <property type="match status" value="2"/>
</dbReference>
<keyword evidence="3 8" id="KW-0378">Hydrolase</keyword>
<feature type="region of interest" description="Disordered" evidence="6">
    <location>
        <begin position="464"/>
        <end position="487"/>
    </location>
</feature>
<sequence>MGGTISWLFGGGEVGPNPTMQAIEEQHRREEAERWEQAERLRWEQEEVQRAAKIAEQQRWEQDERLRREQEEATASAMASTKKENKKKKRKKRREAQRAAKIVEQQRQEQAERIRVQQEEVQRAAQIAAQLEREMQEQAEIARREHEAAQRAAQAANELQEQVRKKEAEMKKAMEVQEVMEAKWKTGIRPVEWPSKEKYEATKRRFYKEGKFHLAITGISGTGKSSLINAFRGIWDDDEGAAMTDIIESTSAVTPYPDPNPAHPFIWFDVPGSGTLACSDWTYFNDHGLYIFDAIIVLFNDRFTAMDVAILRNCERYNIPTYIVRSKSDVHIDNIIKKKRREAGAKNDPAEILDEARKEYIVRTQESVRSNLMRSDPPIRSQKMYAVSRDTLTTIVREEPLEDMPVLNEVELLRDILQDAHSRRVADKSYGSMSDLMKKAGLFFPLDARKFIVSAVANNQPIQSPTLQRISQQNRHRNPRKRLRGSNSSWPIRSLHLAILHGLQNSYETFSDGVCHLYNNRDRVEYPRRQGEGIATFAQALFTSFQFGFQVSHPIRRAKVKNLRQPSHLPLPFTQPLLLPHSCPDHRLNHHRGSTYFICATSVESYHQTMGGAVSAVVRTAALVIPPIVSAAAIAIPAIISAIRDSRVEDNPTMRAIEEQHKREEAERAKAQRRLEQIERERQEQAERLRRAQEEAQRAAEIAEQQRWEQDERLRREQEAAQRAAQIAEQQRQEQAERIRIQQEEVQWAAHTAAQLEREKEEQAEIARREHEAAQRAAQAANELQEQVRKKEEEMKKAMEVQKAMEAKWKTGIRPVEWPSKEKYEATKRRFYKEGKFHLAIAGISGTGKSSLINAFRGIWDGEQGAAMTDIVESTSVVTPYPDPNPANPFIWFDVPGSGTLSCSDWTYFNDQGLYIFDAIIVLFNDRFTATDIAILKNCERYNIPTYIVRSKSDIHIDNLMKKKRRGAGAKKDPAKIFDEARKEYIVRTQENVRLNLMKNDPPIRSQRMYAVSRDTLTMVVREELLEDMLVLNEYELLRDILQDAYSRRSEKSYGSMSDLMKKAGMDIFGFFAN</sequence>
<name>A0A9P8AP65_9AGAR</name>
<organism evidence="8 9">
    <name type="scientific">Guyanagaster necrorhizus</name>
    <dbReference type="NCBI Taxonomy" id="856835"/>
    <lineage>
        <taxon>Eukaryota</taxon>
        <taxon>Fungi</taxon>
        <taxon>Dikarya</taxon>
        <taxon>Basidiomycota</taxon>
        <taxon>Agaricomycotina</taxon>
        <taxon>Agaricomycetes</taxon>
        <taxon>Agaricomycetidae</taxon>
        <taxon>Agaricales</taxon>
        <taxon>Marasmiineae</taxon>
        <taxon>Physalacriaceae</taxon>
        <taxon>Guyanagaster</taxon>
    </lineage>
</organism>
<dbReference type="RefSeq" id="XP_043036125.1">
    <property type="nucleotide sequence ID" value="XM_043184408.1"/>
</dbReference>
<evidence type="ECO:0000256" key="5">
    <source>
        <dbReference type="SAM" id="Coils"/>
    </source>
</evidence>
<dbReference type="PANTHER" id="PTHR32341">
    <property type="entry name" value="INTERFERON-INDUCIBLE GTPASE"/>
    <property type="match status" value="1"/>
</dbReference>
<dbReference type="Gene3D" id="3.40.50.300">
    <property type="entry name" value="P-loop containing nucleotide triphosphate hydrolases"/>
    <property type="match status" value="2"/>
</dbReference>
<dbReference type="GO" id="GO:0005525">
    <property type="term" value="F:GTP binding"/>
    <property type="evidence" value="ECO:0007669"/>
    <property type="project" value="UniProtKB-KW"/>
</dbReference>
<feature type="domain" description="IRG-type G" evidence="7">
    <location>
        <begin position="210"/>
        <end position="420"/>
    </location>
</feature>
<feature type="compositionally biased region" description="Basic residues" evidence="6">
    <location>
        <begin position="84"/>
        <end position="95"/>
    </location>
</feature>
<feature type="compositionally biased region" description="Gly residues" evidence="6">
    <location>
        <begin position="1"/>
        <end position="14"/>
    </location>
</feature>
<evidence type="ECO:0000256" key="2">
    <source>
        <dbReference type="ARBA" id="ARBA00022741"/>
    </source>
</evidence>
<comment type="caution">
    <text evidence="8">The sequence shown here is derived from an EMBL/GenBank/DDBJ whole genome shotgun (WGS) entry which is preliminary data.</text>
</comment>
<dbReference type="Proteomes" id="UP000812287">
    <property type="component" value="Unassembled WGS sequence"/>
</dbReference>
<keyword evidence="9" id="KW-1185">Reference proteome</keyword>
<feature type="domain" description="IRG-type G" evidence="7">
    <location>
        <begin position="835"/>
        <end position="1029"/>
    </location>
</feature>
<keyword evidence="2" id="KW-0547">Nucleotide-binding</keyword>
<evidence type="ECO:0000256" key="3">
    <source>
        <dbReference type="ARBA" id="ARBA00022801"/>
    </source>
</evidence>
<evidence type="ECO:0000259" key="7">
    <source>
        <dbReference type="PROSITE" id="PS51716"/>
    </source>
</evidence>
<dbReference type="OrthoDB" id="422720at2759"/>
<feature type="compositionally biased region" description="Basic residues" evidence="6">
    <location>
        <begin position="474"/>
        <end position="484"/>
    </location>
</feature>
<feature type="region of interest" description="Disordered" evidence="6">
    <location>
        <begin position="55"/>
        <end position="101"/>
    </location>
</feature>
<feature type="compositionally biased region" description="Basic and acidic residues" evidence="6">
    <location>
        <begin position="56"/>
        <end position="71"/>
    </location>
</feature>
<protein>
    <submittedName>
        <fullName evidence="8">P-loop containing nucleoside triphosphate hydrolase protein</fullName>
    </submittedName>
</protein>
<dbReference type="Pfam" id="PF05049">
    <property type="entry name" value="IIGP"/>
    <property type="match status" value="2"/>
</dbReference>
<comment type="similarity">
    <text evidence="1">Belongs to the TRAFAC class dynamin-like GTPase superfamily. IRG family.</text>
</comment>